<keyword evidence="2" id="KW-0328">Glycosyltransferase</keyword>
<evidence type="ECO:0000313" key="2">
    <source>
        <dbReference type="EMBL" id="MFD1672037.1"/>
    </source>
</evidence>
<comment type="caution">
    <text evidence="2">The sequence shown here is derived from an EMBL/GenBank/DDBJ whole genome shotgun (WGS) entry which is preliminary data.</text>
</comment>
<dbReference type="SUPFAM" id="SSF53756">
    <property type="entry name" value="UDP-Glycosyltransferase/glycogen phosphorylase"/>
    <property type="match status" value="1"/>
</dbReference>
<feature type="domain" description="Glycosyltransferase subfamily 4-like N-terminal" evidence="1">
    <location>
        <begin position="13"/>
        <end position="154"/>
    </location>
</feature>
<proteinExistence type="predicted"/>
<gene>
    <name evidence="2" type="ORF">ACFQ5M_08015</name>
</gene>
<organism evidence="2 3">
    <name type="scientific">Agrilactobacillus yilanensis</name>
    <dbReference type="NCBI Taxonomy" id="2485997"/>
    <lineage>
        <taxon>Bacteria</taxon>
        <taxon>Bacillati</taxon>
        <taxon>Bacillota</taxon>
        <taxon>Bacilli</taxon>
        <taxon>Lactobacillales</taxon>
        <taxon>Lactobacillaceae</taxon>
        <taxon>Agrilactobacillus</taxon>
    </lineage>
</organism>
<protein>
    <submittedName>
        <fullName evidence="2">Glycosyltransferase</fullName>
        <ecNumber evidence="2">2.4.-.-</ecNumber>
    </submittedName>
</protein>
<dbReference type="EMBL" id="JBHTOP010000022">
    <property type="protein sequence ID" value="MFD1672037.1"/>
    <property type="molecule type" value="Genomic_DNA"/>
</dbReference>
<dbReference type="Gene3D" id="3.40.50.2000">
    <property type="entry name" value="Glycogen Phosphorylase B"/>
    <property type="match status" value="2"/>
</dbReference>
<dbReference type="Proteomes" id="UP001597267">
    <property type="component" value="Unassembled WGS sequence"/>
</dbReference>
<name>A0ABW4JAU8_9LACO</name>
<dbReference type="InterPro" id="IPR028098">
    <property type="entry name" value="Glyco_trans_4-like_N"/>
</dbReference>
<dbReference type="CDD" id="cd03811">
    <property type="entry name" value="GT4_GT28_WabH-like"/>
    <property type="match status" value="1"/>
</dbReference>
<dbReference type="PANTHER" id="PTHR12526">
    <property type="entry name" value="GLYCOSYLTRANSFERASE"/>
    <property type="match status" value="1"/>
</dbReference>
<reference evidence="3" key="1">
    <citation type="journal article" date="2019" name="Int. J. Syst. Evol. Microbiol.">
        <title>The Global Catalogue of Microorganisms (GCM) 10K type strain sequencing project: providing services to taxonomists for standard genome sequencing and annotation.</title>
        <authorList>
            <consortium name="The Broad Institute Genomics Platform"/>
            <consortium name="The Broad Institute Genome Sequencing Center for Infectious Disease"/>
            <person name="Wu L."/>
            <person name="Ma J."/>
        </authorList>
    </citation>
    <scope>NUCLEOTIDE SEQUENCE [LARGE SCALE GENOMIC DNA]</scope>
    <source>
        <strain evidence="3">CCM 8896</strain>
    </source>
</reference>
<accession>A0ABW4JAU8</accession>
<sequence>MQLNIVAGHLGGIGGTERVIVDFANGLSQRGYKINFYFMVDEISDDRWLLQISPSVTIHRVPAKNKLQKARSLFKLSQQLAGIVLVVNTRNLKFLTYLKRRFKRSYIVVSWIHTNLFSRSGYKAIPSADYHLAVSEGISQQLQTLGVSEDRIFVALDPVAEQKTTLPKSAGTEPVRLVYVGRMENTAKNIMGLLDTCAALTGAFQLDIYGDGPDLAAMKAYGKKLKLQDKVIWHGQVIDPWRVMPKADVLVLSSNYEGLALVLLEAMSYGVPCVAYDCPVGPAEIIQSGLNGYLIPLKDTAAFTQKVQLFVDRQTDFSDSLAIKRSIERFYRPAYFERLVSIFHEMAQRN</sequence>
<dbReference type="RefSeq" id="WP_125715220.1">
    <property type="nucleotide sequence ID" value="NZ_JBHTOP010000022.1"/>
</dbReference>
<dbReference type="Pfam" id="PF13439">
    <property type="entry name" value="Glyco_transf_4"/>
    <property type="match status" value="1"/>
</dbReference>
<dbReference type="PANTHER" id="PTHR12526:SF630">
    <property type="entry name" value="GLYCOSYLTRANSFERASE"/>
    <property type="match status" value="1"/>
</dbReference>
<keyword evidence="3" id="KW-1185">Reference proteome</keyword>
<dbReference type="Pfam" id="PF13692">
    <property type="entry name" value="Glyco_trans_1_4"/>
    <property type="match status" value="1"/>
</dbReference>
<keyword evidence="2" id="KW-0808">Transferase</keyword>
<evidence type="ECO:0000313" key="3">
    <source>
        <dbReference type="Proteomes" id="UP001597267"/>
    </source>
</evidence>
<dbReference type="EC" id="2.4.-.-" evidence="2"/>
<evidence type="ECO:0000259" key="1">
    <source>
        <dbReference type="Pfam" id="PF13439"/>
    </source>
</evidence>
<dbReference type="GO" id="GO:0016757">
    <property type="term" value="F:glycosyltransferase activity"/>
    <property type="evidence" value="ECO:0007669"/>
    <property type="project" value="UniProtKB-KW"/>
</dbReference>